<comment type="caution">
    <text evidence="3">The sequence shown here is derived from an EMBL/GenBank/DDBJ whole genome shotgun (WGS) entry which is preliminary data.</text>
</comment>
<organism evidence="3 4">
    <name type="scientific">Agrococcus sediminis</name>
    <dbReference type="NCBI Taxonomy" id="2599924"/>
    <lineage>
        <taxon>Bacteria</taxon>
        <taxon>Bacillati</taxon>
        <taxon>Actinomycetota</taxon>
        <taxon>Actinomycetes</taxon>
        <taxon>Micrococcales</taxon>
        <taxon>Microbacteriaceae</taxon>
        <taxon>Agrococcus</taxon>
    </lineage>
</organism>
<gene>
    <name evidence="3" type="ORF">FQ330_04240</name>
</gene>
<dbReference type="EMBL" id="VOIR01000012">
    <property type="protein sequence ID" value="KAA6434980.1"/>
    <property type="molecule type" value="Genomic_DNA"/>
</dbReference>
<dbReference type="Proteomes" id="UP000323221">
    <property type="component" value="Unassembled WGS sequence"/>
</dbReference>
<evidence type="ECO:0000259" key="2">
    <source>
        <dbReference type="Pfam" id="PF08327"/>
    </source>
</evidence>
<dbReference type="InterPro" id="IPR013538">
    <property type="entry name" value="ASHA1/2-like_C"/>
</dbReference>
<accession>A0A5M8QJ53</accession>
<dbReference type="Gene3D" id="3.30.530.20">
    <property type="match status" value="1"/>
</dbReference>
<dbReference type="Pfam" id="PF08327">
    <property type="entry name" value="AHSA1"/>
    <property type="match status" value="1"/>
</dbReference>
<evidence type="ECO:0000313" key="4">
    <source>
        <dbReference type="Proteomes" id="UP000323221"/>
    </source>
</evidence>
<reference evidence="3 4" key="1">
    <citation type="submission" date="2019-08" db="EMBL/GenBank/DDBJ databases">
        <title>Agrococcus lahaulensis sp. nov., isolated from a cold desert of the Indian Himalayas.</title>
        <authorList>
            <person name="Qu J.H."/>
        </authorList>
    </citation>
    <scope>NUCLEOTIDE SEQUENCE [LARGE SCALE GENOMIC DNA]</scope>
    <source>
        <strain evidence="3 4">NS18</strain>
    </source>
</reference>
<comment type="similarity">
    <text evidence="1">Belongs to the AHA1 family.</text>
</comment>
<dbReference type="AlphaFoldDB" id="A0A5M8QJ53"/>
<protein>
    <submittedName>
        <fullName evidence="3">ATPase</fullName>
    </submittedName>
</protein>
<keyword evidence="4" id="KW-1185">Reference proteome</keyword>
<sequence length="177" mass="19174">MRRLGRTGGSHMPVTPTGTVVRHGDAAELVLERRVGNDAIAVWPYLAESRELSTWFGAYVGDPDSGEVVLAMTAEEGDATQAVEILDCDAPEHLAVLTTDEHGSWSLEVELVDGGHETGSGTTIRFTHHDVPAASVPDIAAGWEWYLDRLVAALAGQPMPDWDDYYPALRDAYRGSD</sequence>
<evidence type="ECO:0000313" key="3">
    <source>
        <dbReference type="EMBL" id="KAA6434980.1"/>
    </source>
</evidence>
<dbReference type="InterPro" id="IPR023393">
    <property type="entry name" value="START-like_dom_sf"/>
</dbReference>
<evidence type="ECO:0000256" key="1">
    <source>
        <dbReference type="ARBA" id="ARBA00006817"/>
    </source>
</evidence>
<proteinExistence type="inferred from homology"/>
<name>A0A5M8QJ53_9MICO</name>
<dbReference type="SUPFAM" id="SSF55961">
    <property type="entry name" value="Bet v1-like"/>
    <property type="match status" value="1"/>
</dbReference>
<feature type="domain" description="Activator of Hsp90 ATPase homologue 1/2-like C-terminal" evidence="2">
    <location>
        <begin position="41"/>
        <end position="154"/>
    </location>
</feature>
<dbReference type="OrthoDB" id="8117292at2"/>